<feature type="domain" description="HTH merR-type" evidence="6">
    <location>
        <begin position="4"/>
        <end position="73"/>
    </location>
</feature>
<evidence type="ECO:0000256" key="5">
    <source>
        <dbReference type="SAM" id="Coils"/>
    </source>
</evidence>
<dbReference type="InterPro" id="IPR000551">
    <property type="entry name" value="MerR-type_HTH_dom"/>
</dbReference>
<protein>
    <submittedName>
        <fullName evidence="7">Heavy metal-responsive transcriptional regulator</fullName>
    </submittedName>
</protein>
<dbReference type="SUPFAM" id="SSF46955">
    <property type="entry name" value="Putative DNA-binding domain"/>
    <property type="match status" value="1"/>
</dbReference>
<reference evidence="8" key="1">
    <citation type="journal article" date="2019" name="Int. J. Syst. Evol. Microbiol.">
        <title>The Global Catalogue of Microorganisms (GCM) 10K type strain sequencing project: providing services to taxonomists for standard genome sequencing and annotation.</title>
        <authorList>
            <consortium name="The Broad Institute Genomics Platform"/>
            <consortium name="The Broad Institute Genome Sequencing Center for Infectious Disease"/>
            <person name="Wu L."/>
            <person name="Ma J."/>
        </authorList>
    </citation>
    <scope>NUCLEOTIDE SEQUENCE [LARGE SCALE GENOMIC DNA]</scope>
    <source>
        <strain evidence="8">CGMCC 1.12449</strain>
    </source>
</reference>
<evidence type="ECO:0000259" key="6">
    <source>
        <dbReference type="PROSITE" id="PS50937"/>
    </source>
</evidence>
<keyword evidence="2" id="KW-0805">Transcription regulation</keyword>
<dbReference type="InterPro" id="IPR009061">
    <property type="entry name" value="DNA-bd_dom_put_sf"/>
</dbReference>
<keyword evidence="5" id="KW-0175">Coiled coil</keyword>
<sequence>MMRGYTIGALAAACSVGRDTIRYYERSGLMPRPDRTTSGYRIYSGSDVERVNFIKTAQSLGFTLQEIGLLLSIRSSASASAADVVKLTEEKIQSLTSKLRQLRGIKQALEQLVADCPIDVPVSDCPIILYMSHPPHRHRHKSHGAPMATGP</sequence>
<comment type="caution">
    <text evidence="7">The sequence shown here is derived from an EMBL/GenBank/DDBJ whole genome shotgun (WGS) entry which is preliminary data.</text>
</comment>
<dbReference type="RefSeq" id="WP_381514381.1">
    <property type="nucleotide sequence ID" value="NZ_JBHUEL010000009.1"/>
</dbReference>
<evidence type="ECO:0000256" key="4">
    <source>
        <dbReference type="ARBA" id="ARBA00023163"/>
    </source>
</evidence>
<proteinExistence type="predicted"/>
<gene>
    <name evidence="7" type="ORF">ACFSAG_10300</name>
</gene>
<evidence type="ECO:0000313" key="7">
    <source>
        <dbReference type="EMBL" id="MFD1767231.1"/>
    </source>
</evidence>
<dbReference type="PROSITE" id="PS50937">
    <property type="entry name" value="HTH_MERR_2"/>
    <property type="match status" value="1"/>
</dbReference>
<keyword evidence="8" id="KW-1185">Reference proteome</keyword>
<dbReference type="PANTHER" id="PTHR30204:SF69">
    <property type="entry name" value="MERR-FAMILY TRANSCRIPTIONAL REGULATOR"/>
    <property type="match status" value="1"/>
</dbReference>
<evidence type="ECO:0000256" key="2">
    <source>
        <dbReference type="ARBA" id="ARBA00023015"/>
    </source>
</evidence>
<keyword evidence="4" id="KW-0804">Transcription</keyword>
<dbReference type="EMBL" id="JBHUEL010000009">
    <property type="protein sequence ID" value="MFD1767231.1"/>
    <property type="molecule type" value="Genomic_DNA"/>
</dbReference>
<dbReference type="CDD" id="cd04770">
    <property type="entry name" value="HTH_HMRTR"/>
    <property type="match status" value="1"/>
</dbReference>
<dbReference type="SMART" id="SM00422">
    <property type="entry name" value="HTH_MERR"/>
    <property type="match status" value="1"/>
</dbReference>
<dbReference type="PANTHER" id="PTHR30204">
    <property type="entry name" value="REDOX-CYCLING DRUG-SENSING TRANSCRIPTIONAL ACTIVATOR SOXR"/>
    <property type="match status" value="1"/>
</dbReference>
<organism evidence="7 8">
    <name type="scientific">Sphingorhabdus buctiana</name>
    <dbReference type="NCBI Taxonomy" id="1508805"/>
    <lineage>
        <taxon>Bacteria</taxon>
        <taxon>Pseudomonadati</taxon>
        <taxon>Pseudomonadota</taxon>
        <taxon>Alphaproteobacteria</taxon>
        <taxon>Sphingomonadales</taxon>
        <taxon>Sphingomonadaceae</taxon>
        <taxon>Sphingorhabdus</taxon>
    </lineage>
</organism>
<dbReference type="InterPro" id="IPR047057">
    <property type="entry name" value="MerR_fam"/>
</dbReference>
<feature type="coiled-coil region" evidence="5">
    <location>
        <begin position="85"/>
        <end position="112"/>
    </location>
</feature>
<evidence type="ECO:0000313" key="8">
    <source>
        <dbReference type="Proteomes" id="UP001597215"/>
    </source>
</evidence>
<dbReference type="Proteomes" id="UP001597215">
    <property type="component" value="Unassembled WGS sequence"/>
</dbReference>
<dbReference type="PRINTS" id="PR00040">
    <property type="entry name" value="HTHMERR"/>
</dbReference>
<accession>A0ABW4MGE4</accession>
<name>A0ABW4MGE4_9SPHN</name>
<keyword evidence="3" id="KW-0238">DNA-binding</keyword>
<dbReference type="Gene3D" id="1.10.1660.10">
    <property type="match status" value="1"/>
</dbReference>
<evidence type="ECO:0000256" key="3">
    <source>
        <dbReference type="ARBA" id="ARBA00023125"/>
    </source>
</evidence>
<evidence type="ECO:0000256" key="1">
    <source>
        <dbReference type="ARBA" id="ARBA00022491"/>
    </source>
</evidence>
<dbReference type="Pfam" id="PF13411">
    <property type="entry name" value="MerR_1"/>
    <property type="match status" value="1"/>
</dbReference>
<keyword evidence="1" id="KW-0678">Repressor</keyword>